<dbReference type="Gene3D" id="1.10.340.30">
    <property type="entry name" value="Hypothetical protein, domain 2"/>
    <property type="match status" value="1"/>
</dbReference>
<dbReference type="GO" id="GO:0032357">
    <property type="term" value="F:oxidized purine DNA binding"/>
    <property type="evidence" value="ECO:0007669"/>
    <property type="project" value="TreeGrafter"/>
</dbReference>
<sequence>MAKQNSPAHVALPFESVDEFQANEFSANLLAWFDQFGRHDLPWQKAINPYRVWVSEIMLQQTQVVTVIPYYQKFMQRFPTIADLAQADQEEVLAHWAGLGYYARGRNLHKSAQWIVEQYQGEFPTEFEQIVALPGIGRSTAGAILSIALGQRFAILDGNVKRVLSRFFAIDGWPGERRIEQAMWQLADKLTPERRFDDYTQAIMDLGATLCKRSKPDCQACPVAKHCKAYELDKVSDYPYRKPQKSKPSKQACMLVFVNEQQQLLLEKRPQNGIWGGLWSLPEFESEFALQEFLQSRGLGFESLVEWPNLKHSFSHYHLQIRPMYLNLALTTEQYDSELQKVAEPLHAFGTEKPDETKDKRWLSAHQVASGDYALPAPISKVLDDWCALQAL</sequence>
<keyword evidence="17" id="KW-1185">Reference proteome</keyword>
<dbReference type="Proteomes" id="UP000304864">
    <property type="component" value="Chromosome"/>
</dbReference>
<dbReference type="SMART" id="SM00478">
    <property type="entry name" value="ENDO3c"/>
    <property type="match status" value="1"/>
</dbReference>
<dbReference type="InterPro" id="IPR044298">
    <property type="entry name" value="MIG/MutY"/>
</dbReference>
<dbReference type="InterPro" id="IPR003265">
    <property type="entry name" value="HhH-GPD_domain"/>
</dbReference>
<dbReference type="NCBIfam" id="NF008132">
    <property type="entry name" value="PRK10880.1"/>
    <property type="match status" value="1"/>
</dbReference>
<dbReference type="SUPFAM" id="SSF48150">
    <property type="entry name" value="DNA-glycosylase"/>
    <property type="match status" value="1"/>
</dbReference>
<gene>
    <name evidence="16" type="primary">mutY</name>
    <name evidence="16" type="ORF">FE785_10160</name>
</gene>
<dbReference type="GO" id="GO:0035485">
    <property type="term" value="F:adenine/guanine mispair binding"/>
    <property type="evidence" value="ECO:0007669"/>
    <property type="project" value="TreeGrafter"/>
</dbReference>
<dbReference type="PANTHER" id="PTHR42944:SF1">
    <property type="entry name" value="ADENINE DNA GLYCOSYLASE"/>
    <property type="match status" value="1"/>
</dbReference>
<dbReference type="GO" id="GO:0046872">
    <property type="term" value="F:metal ion binding"/>
    <property type="evidence" value="ECO:0007669"/>
    <property type="project" value="UniProtKB-UniRule"/>
</dbReference>
<dbReference type="RefSeq" id="WP_138565637.1">
    <property type="nucleotide sequence ID" value="NZ_CP040602.1"/>
</dbReference>
<keyword evidence="7" id="KW-0479">Metal-binding</keyword>
<comment type="cofactor">
    <cofactor evidence="14">
        <name>[4Fe-4S] cluster</name>
        <dbReference type="ChEBI" id="CHEBI:49883"/>
    </cofactor>
    <text evidence="14">Binds 1 [4Fe-4S] cluster.</text>
</comment>
<dbReference type="GO" id="GO:0051539">
    <property type="term" value="F:4 iron, 4 sulfur cluster binding"/>
    <property type="evidence" value="ECO:0007669"/>
    <property type="project" value="UniProtKB-UniRule"/>
</dbReference>
<dbReference type="Gene3D" id="1.10.1670.10">
    <property type="entry name" value="Helix-hairpin-Helix base-excision DNA repair enzymes (C-terminal)"/>
    <property type="match status" value="1"/>
</dbReference>
<keyword evidence="8 14" id="KW-0227">DNA damage</keyword>
<dbReference type="AlphaFoldDB" id="A0A4V1HI17"/>
<dbReference type="InterPro" id="IPR011257">
    <property type="entry name" value="DNA_glycosylase"/>
</dbReference>
<dbReference type="PROSITE" id="PS01155">
    <property type="entry name" value="ENDONUCLEASE_III_2"/>
    <property type="match status" value="1"/>
</dbReference>
<evidence type="ECO:0000313" key="16">
    <source>
        <dbReference type="EMBL" id="QCU90963.1"/>
    </source>
</evidence>
<dbReference type="InterPro" id="IPR005760">
    <property type="entry name" value="A/G_AdeGlyc_MutY"/>
</dbReference>
<dbReference type="EC" id="3.2.2.31" evidence="4 14"/>
<evidence type="ECO:0000256" key="1">
    <source>
        <dbReference type="ARBA" id="ARBA00000843"/>
    </source>
</evidence>
<dbReference type="PANTHER" id="PTHR42944">
    <property type="entry name" value="ADENINE DNA GLYCOSYLASE"/>
    <property type="match status" value="1"/>
</dbReference>
<evidence type="ECO:0000256" key="7">
    <source>
        <dbReference type="ARBA" id="ARBA00022723"/>
    </source>
</evidence>
<comment type="similarity">
    <text evidence="3 14">Belongs to the Nth/MutY family.</text>
</comment>
<evidence type="ECO:0000256" key="9">
    <source>
        <dbReference type="ARBA" id="ARBA00022801"/>
    </source>
</evidence>
<dbReference type="GO" id="GO:0006298">
    <property type="term" value="P:mismatch repair"/>
    <property type="evidence" value="ECO:0007669"/>
    <property type="project" value="TreeGrafter"/>
</dbReference>
<dbReference type="InterPro" id="IPR004036">
    <property type="entry name" value="Endonuclease-III-like_CS2"/>
</dbReference>
<keyword evidence="12" id="KW-0234">DNA repair</keyword>
<keyword evidence="9" id="KW-0378">Hydrolase</keyword>
<dbReference type="CDD" id="cd00056">
    <property type="entry name" value="ENDO3c"/>
    <property type="match status" value="1"/>
</dbReference>
<evidence type="ECO:0000256" key="10">
    <source>
        <dbReference type="ARBA" id="ARBA00023004"/>
    </source>
</evidence>
<dbReference type="FunFam" id="1.10.340.30:FF:000002">
    <property type="entry name" value="Adenine DNA glycosylase"/>
    <property type="match status" value="1"/>
</dbReference>
<dbReference type="OrthoDB" id="9802365at2"/>
<proteinExistence type="inferred from homology"/>
<dbReference type="NCBIfam" id="TIGR01084">
    <property type="entry name" value="mutY"/>
    <property type="match status" value="1"/>
</dbReference>
<evidence type="ECO:0000256" key="12">
    <source>
        <dbReference type="ARBA" id="ARBA00023204"/>
    </source>
</evidence>
<name>A0A4V1HI17_9GAMM</name>
<evidence type="ECO:0000256" key="5">
    <source>
        <dbReference type="ARBA" id="ARBA00022023"/>
    </source>
</evidence>
<dbReference type="GO" id="GO:0006284">
    <property type="term" value="P:base-excision repair"/>
    <property type="evidence" value="ECO:0007669"/>
    <property type="project" value="UniProtKB-UniRule"/>
</dbReference>
<accession>A0A4V1HI17</accession>
<dbReference type="InterPro" id="IPR000445">
    <property type="entry name" value="HhH_motif"/>
</dbReference>
<keyword evidence="11" id="KW-0411">Iron-sulfur</keyword>
<dbReference type="Pfam" id="PF00633">
    <property type="entry name" value="HHH"/>
    <property type="match status" value="1"/>
</dbReference>
<reference evidence="16 17" key="1">
    <citation type="submission" date="2019-05" db="EMBL/GenBank/DDBJ databases">
        <title>Thiomicrorhabdus sediminis sp. nov, a novel sulfur-oxidizing bacterium isolated from coastal sediment.</title>
        <authorList>
            <person name="Liu X."/>
        </authorList>
    </citation>
    <scope>NUCLEOTIDE SEQUENCE [LARGE SCALE GENOMIC DNA]</scope>
    <source>
        <strain evidence="16 17">G1</strain>
    </source>
</reference>
<evidence type="ECO:0000313" key="17">
    <source>
        <dbReference type="Proteomes" id="UP000304864"/>
    </source>
</evidence>
<dbReference type="GO" id="GO:0034039">
    <property type="term" value="F:8-oxo-7,8-dihydroguanine DNA N-glycosylase activity"/>
    <property type="evidence" value="ECO:0007669"/>
    <property type="project" value="TreeGrafter"/>
</dbReference>
<dbReference type="Gene3D" id="3.90.79.10">
    <property type="entry name" value="Nucleoside Triphosphate Pyrophosphohydrolase"/>
    <property type="match status" value="1"/>
</dbReference>
<dbReference type="CDD" id="cd03431">
    <property type="entry name" value="NUDIX_DNA_Glycosylase_C-MutY"/>
    <property type="match status" value="1"/>
</dbReference>
<keyword evidence="10 14" id="KW-0408">Iron</keyword>
<evidence type="ECO:0000256" key="8">
    <source>
        <dbReference type="ARBA" id="ARBA00022763"/>
    </source>
</evidence>
<organism evidence="16 17">
    <name type="scientific">Thiomicrorhabdus sediminis</name>
    <dbReference type="NCBI Taxonomy" id="2580412"/>
    <lineage>
        <taxon>Bacteria</taxon>
        <taxon>Pseudomonadati</taxon>
        <taxon>Pseudomonadota</taxon>
        <taxon>Gammaproteobacteria</taxon>
        <taxon>Thiotrichales</taxon>
        <taxon>Piscirickettsiaceae</taxon>
        <taxon>Thiomicrorhabdus</taxon>
    </lineage>
</organism>
<dbReference type="EMBL" id="CP040602">
    <property type="protein sequence ID" value="QCU90963.1"/>
    <property type="molecule type" value="Genomic_DNA"/>
</dbReference>
<dbReference type="InterPro" id="IPR015797">
    <property type="entry name" value="NUDIX_hydrolase-like_dom_sf"/>
</dbReference>
<evidence type="ECO:0000256" key="6">
    <source>
        <dbReference type="ARBA" id="ARBA00022485"/>
    </source>
</evidence>
<comment type="catalytic activity">
    <reaction evidence="1 14">
        <text>Hydrolyzes free adenine bases from 7,8-dihydro-8-oxoguanine:adenine mismatched double-stranded DNA, leaving an apurinic site.</text>
        <dbReference type="EC" id="3.2.2.31"/>
    </reaction>
</comment>
<evidence type="ECO:0000256" key="13">
    <source>
        <dbReference type="ARBA" id="ARBA00023295"/>
    </source>
</evidence>
<dbReference type="InterPro" id="IPR029119">
    <property type="entry name" value="MutY_C"/>
</dbReference>
<dbReference type="GO" id="GO:0000701">
    <property type="term" value="F:purine-specific mismatch base pair DNA N-glycosylase activity"/>
    <property type="evidence" value="ECO:0007669"/>
    <property type="project" value="UniProtKB-EC"/>
</dbReference>
<dbReference type="InterPro" id="IPR023170">
    <property type="entry name" value="HhH_base_excis_C"/>
</dbReference>
<keyword evidence="6" id="KW-0004">4Fe-4S</keyword>
<evidence type="ECO:0000256" key="4">
    <source>
        <dbReference type="ARBA" id="ARBA00012045"/>
    </source>
</evidence>
<evidence type="ECO:0000256" key="2">
    <source>
        <dbReference type="ARBA" id="ARBA00002933"/>
    </source>
</evidence>
<dbReference type="KEGG" id="thig:FE785_10160"/>
<evidence type="ECO:0000256" key="14">
    <source>
        <dbReference type="RuleBase" id="RU365096"/>
    </source>
</evidence>
<keyword evidence="13 14" id="KW-0326">Glycosidase</keyword>
<dbReference type="SUPFAM" id="SSF55811">
    <property type="entry name" value="Nudix"/>
    <property type="match status" value="1"/>
</dbReference>
<protein>
    <recommendedName>
        <fullName evidence="5 14">Adenine DNA glycosylase</fullName>
        <ecNumber evidence="4 14">3.2.2.31</ecNumber>
    </recommendedName>
</protein>
<evidence type="ECO:0000259" key="15">
    <source>
        <dbReference type="SMART" id="SM00478"/>
    </source>
</evidence>
<evidence type="ECO:0000256" key="11">
    <source>
        <dbReference type="ARBA" id="ARBA00023014"/>
    </source>
</evidence>
<feature type="domain" description="HhH-GPD" evidence="15">
    <location>
        <begin position="58"/>
        <end position="209"/>
    </location>
</feature>
<dbReference type="Pfam" id="PF00730">
    <property type="entry name" value="HhH-GPD"/>
    <property type="match status" value="1"/>
</dbReference>
<comment type="function">
    <text evidence="2">Adenine glycosylase active on G-A mispairs. MutY also corrects error-prone DNA synthesis past GO lesions which are due to the oxidatively damaged form of guanine: 7,8-dihydro-8-oxoguanine (8-oxo-dGTP).</text>
</comment>
<dbReference type="Pfam" id="PF14815">
    <property type="entry name" value="NUDIX_4"/>
    <property type="match status" value="1"/>
</dbReference>
<evidence type="ECO:0000256" key="3">
    <source>
        <dbReference type="ARBA" id="ARBA00008343"/>
    </source>
</evidence>